<dbReference type="AlphaFoldDB" id="A0A420NES4"/>
<protein>
    <recommendedName>
        <fullName evidence="2">Xylanolytic transcriptional activator regulatory domain-containing protein</fullName>
    </recommendedName>
</protein>
<dbReference type="EMBL" id="MRCX01000037">
    <property type="protein sequence ID" value="RKK78721.1"/>
    <property type="molecule type" value="Genomic_DNA"/>
</dbReference>
<dbReference type="VEuPathDB" id="FungiDB:HZS61_013105"/>
<dbReference type="VEuPathDB" id="FungiDB:FOIG_14277"/>
<dbReference type="Proteomes" id="UP000285084">
    <property type="component" value="Unassembled WGS sequence"/>
</dbReference>
<dbReference type="VEuPathDB" id="FungiDB:FOZG_13962"/>
<sequence>MVHHSRPRIATSALNPILALYQTSMYSVWPIVDADDLVSRLDDKGDLYNYALALATAAATPGQLKASASLPGQCPPADLCEAECQRVRYVLQCRDDEPNITWLRVAFFLHAYHENRLRGCTKSLLYLRKAISLAHLMDLHGESLDQHIPIDQLCLRKRMFWLLFVTERGNSVFHRLPVQLLPVTQPLSDDIAPDSGGFEPLEIITRIFMAIDRSGLCYTSSKARQNSNEIMDQLGAFDCTLSWALSSLQNVNDIHKADVFVTVCWARVMLWKATQPAVNDVQAAWNWWVSPPCYLLNAAEEMISSLQALPSGSIGAHGVGIVKIFDIASALIEHTFGVSYTNDGLSVPTDNRSLVALKKLHDILATIKNGHQEIISRLFEQVIDATPHGLTAPISFTWKTWKHIWDRVDDPAIMDGTNLSEFTSNLQSRALGVGPLEQIEME</sequence>
<gene>
    <name evidence="3" type="ORF">BFJ69_g5473</name>
</gene>
<evidence type="ECO:0000313" key="4">
    <source>
        <dbReference type="Proteomes" id="UP000285084"/>
    </source>
</evidence>
<dbReference type="VEuPathDB" id="FungiDB:FOXG_19869"/>
<dbReference type="InterPro" id="IPR007219">
    <property type="entry name" value="XnlR_reg_dom"/>
</dbReference>
<dbReference type="GO" id="GO:0008270">
    <property type="term" value="F:zinc ion binding"/>
    <property type="evidence" value="ECO:0007669"/>
    <property type="project" value="InterPro"/>
</dbReference>
<evidence type="ECO:0000313" key="3">
    <source>
        <dbReference type="EMBL" id="RKK78721.1"/>
    </source>
</evidence>
<evidence type="ECO:0000259" key="2">
    <source>
        <dbReference type="Pfam" id="PF04082"/>
    </source>
</evidence>
<proteinExistence type="predicted"/>
<reference evidence="3 4" key="1">
    <citation type="journal article" date="2018" name="Sci. Rep.">
        <title>Characterisation of pathogen-specific regions and novel effector candidates in Fusarium oxysporum f. sp. cepae.</title>
        <authorList>
            <person name="Armitage A.D."/>
            <person name="Taylor A."/>
            <person name="Sobczyk M.K."/>
            <person name="Baxter L."/>
            <person name="Greenfield B.P."/>
            <person name="Bates H.J."/>
            <person name="Wilson F."/>
            <person name="Jackson A.C."/>
            <person name="Ott S."/>
            <person name="Harrison R.J."/>
            <person name="Clarkson J.P."/>
        </authorList>
    </citation>
    <scope>NUCLEOTIDE SEQUENCE [LARGE SCALE GENOMIC DNA]</scope>
    <source>
        <strain evidence="3 4">Fo_A13</strain>
    </source>
</reference>
<dbReference type="CDD" id="cd12148">
    <property type="entry name" value="fungal_TF_MHR"/>
    <property type="match status" value="1"/>
</dbReference>
<dbReference type="GO" id="GO:0006351">
    <property type="term" value="P:DNA-templated transcription"/>
    <property type="evidence" value="ECO:0007669"/>
    <property type="project" value="InterPro"/>
</dbReference>
<evidence type="ECO:0000256" key="1">
    <source>
        <dbReference type="ARBA" id="ARBA00023242"/>
    </source>
</evidence>
<dbReference type="VEuPathDB" id="FungiDB:FOMG_15772"/>
<feature type="domain" description="Xylanolytic transcriptional activator regulatory" evidence="2">
    <location>
        <begin position="78"/>
        <end position="184"/>
    </location>
</feature>
<dbReference type="GO" id="GO:0003677">
    <property type="term" value="F:DNA binding"/>
    <property type="evidence" value="ECO:0007669"/>
    <property type="project" value="InterPro"/>
</dbReference>
<accession>A0A420NES4</accession>
<dbReference type="PANTHER" id="PTHR31668:SF28">
    <property type="entry name" value="ZN(II)2CYS6 TRANSCRIPTION FACTOR (EUROFUNG)"/>
    <property type="match status" value="1"/>
</dbReference>
<comment type="caution">
    <text evidence="3">The sequence shown here is derived from an EMBL/GenBank/DDBJ whole genome shotgun (WGS) entry which is preliminary data.</text>
</comment>
<keyword evidence="1" id="KW-0539">Nucleus</keyword>
<organism evidence="3 4">
    <name type="scientific">Fusarium oxysporum</name>
    <name type="common">Fusarium vascular wilt</name>
    <dbReference type="NCBI Taxonomy" id="5507"/>
    <lineage>
        <taxon>Eukaryota</taxon>
        <taxon>Fungi</taxon>
        <taxon>Dikarya</taxon>
        <taxon>Ascomycota</taxon>
        <taxon>Pezizomycotina</taxon>
        <taxon>Sordariomycetes</taxon>
        <taxon>Hypocreomycetidae</taxon>
        <taxon>Hypocreales</taxon>
        <taxon>Nectriaceae</taxon>
        <taxon>Fusarium</taxon>
        <taxon>Fusarium oxysporum species complex</taxon>
    </lineage>
</organism>
<dbReference type="PANTHER" id="PTHR31668">
    <property type="entry name" value="GLUCOSE TRANSPORT TRANSCRIPTION REGULATOR RGT1-RELATED-RELATED"/>
    <property type="match status" value="1"/>
</dbReference>
<dbReference type="VEuPathDB" id="FungiDB:FOC1_g10007152"/>
<name>A0A420NES4_FUSOX</name>
<dbReference type="Pfam" id="PF04082">
    <property type="entry name" value="Fungal_trans"/>
    <property type="match status" value="1"/>
</dbReference>
<dbReference type="InterPro" id="IPR050797">
    <property type="entry name" value="Carb_Metab_Trans_Reg"/>
</dbReference>